<dbReference type="GO" id="GO:0071949">
    <property type="term" value="F:FAD binding"/>
    <property type="evidence" value="ECO:0007669"/>
    <property type="project" value="InterPro"/>
</dbReference>
<dbReference type="AlphaFoldDB" id="A0A164QLZ6"/>
<dbReference type="STRING" id="1314777.A0A164QLZ6"/>
<evidence type="ECO:0000313" key="8">
    <source>
        <dbReference type="EMBL" id="KZS89783.1"/>
    </source>
</evidence>
<evidence type="ECO:0000256" key="4">
    <source>
        <dbReference type="ARBA" id="ARBA00023002"/>
    </source>
</evidence>
<dbReference type="EMBL" id="KV419425">
    <property type="protein sequence ID" value="KZS89783.1"/>
    <property type="molecule type" value="Genomic_DNA"/>
</dbReference>
<dbReference type="Gene3D" id="3.50.50.60">
    <property type="entry name" value="FAD/NAD(P)-binding domain"/>
    <property type="match status" value="1"/>
</dbReference>
<evidence type="ECO:0000313" key="9">
    <source>
        <dbReference type="Proteomes" id="UP000076722"/>
    </source>
</evidence>
<feature type="compositionally biased region" description="Polar residues" evidence="6">
    <location>
        <begin position="56"/>
        <end position="73"/>
    </location>
</feature>
<keyword evidence="5" id="KW-0503">Monooxygenase</keyword>
<keyword evidence="3" id="KW-0274">FAD</keyword>
<evidence type="ECO:0000256" key="5">
    <source>
        <dbReference type="ARBA" id="ARBA00023033"/>
    </source>
</evidence>
<keyword evidence="2" id="KW-0285">Flavoprotein</keyword>
<reference evidence="8 9" key="1">
    <citation type="journal article" date="2016" name="Mol. Biol. Evol.">
        <title>Comparative Genomics of Early-Diverging Mushroom-Forming Fungi Provides Insights into the Origins of Lignocellulose Decay Capabilities.</title>
        <authorList>
            <person name="Nagy L.G."/>
            <person name="Riley R."/>
            <person name="Tritt A."/>
            <person name="Adam C."/>
            <person name="Daum C."/>
            <person name="Floudas D."/>
            <person name="Sun H."/>
            <person name="Yadav J.S."/>
            <person name="Pangilinan J."/>
            <person name="Larsson K.H."/>
            <person name="Matsuura K."/>
            <person name="Barry K."/>
            <person name="Labutti K."/>
            <person name="Kuo R."/>
            <person name="Ohm R.A."/>
            <person name="Bhattacharya S.S."/>
            <person name="Shirouzu T."/>
            <person name="Yoshinaga Y."/>
            <person name="Martin F.M."/>
            <person name="Grigoriev I.V."/>
            <person name="Hibbett D.S."/>
        </authorList>
    </citation>
    <scope>NUCLEOTIDE SEQUENCE [LARGE SCALE GENOMIC DNA]</scope>
    <source>
        <strain evidence="8 9">HHB9708</strain>
    </source>
</reference>
<dbReference type="PRINTS" id="PR00420">
    <property type="entry name" value="RNGMNOXGNASE"/>
</dbReference>
<feature type="region of interest" description="Disordered" evidence="6">
    <location>
        <begin position="56"/>
        <end position="85"/>
    </location>
</feature>
<keyword evidence="9" id="KW-1185">Reference proteome</keyword>
<dbReference type="InterPro" id="IPR036188">
    <property type="entry name" value="FAD/NAD-bd_sf"/>
</dbReference>
<dbReference type="InterPro" id="IPR050493">
    <property type="entry name" value="FAD-dep_Monooxygenase_BioMet"/>
</dbReference>
<evidence type="ECO:0000256" key="3">
    <source>
        <dbReference type="ARBA" id="ARBA00022827"/>
    </source>
</evidence>
<dbReference type="Pfam" id="PF01494">
    <property type="entry name" value="FAD_binding_3"/>
    <property type="match status" value="1"/>
</dbReference>
<dbReference type="PANTHER" id="PTHR13789:SF314">
    <property type="entry name" value="FAD-BINDING DOMAIN-CONTAINING PROTEIN"/>
    <property type="match status" value="1"/>
</dbReference>
<dbReference type="PANTHER" id="PTHR13789">
    <property type="entry name" value="MONOOXYGENASE"/>
    <property type="match status" value="1"/>
</dbReference>
<dbReference type="GO" id="GO:0004497">
    <property type="term" value="F:monooxygenase activity"/>
    <property type="evidence" value="ECO:0007669"/>
    <property type="project" value="UniProtKB-KW"/>
</dbReference>
<evidence type="ECO:0000256" key="6">
    <source>
        <dbReference type="SAM" id="MobiDB-lite"/>
    </source>
</evidence>
<proteinExistence type="inferred from homology"/>
<keyword evidence="4" id="KW-0560">Oxidoreductase</keyword>
<name>A0A164QLZ6_9AGAM</name>
<dbReference type="SUPFAM" id="SSF51905">
    <property type="entry name" value="FAD/NAD(P)-binding domain"/>
    <property type="match status" value="1"/>
</dbReference>
<feature type="domain" description="FAD-binding" evidence="7">
    <location>
        <begin position="96"/>
        <end position="423"/>
    </location>
</feature>
<dbReference type="Proteomes" id="UP000076722">
    <property type="component" value="Unassembled WGS sequence"/>
</dbReference>
<accession>A0A164QLZ6</accession>
<dbReference type="OrthoDB" id="9993796at2759"/>
<dbReference type="InterPro" id="IPR002938">
    <property type="entry name" value="FAD-bd"/>
</dbReference>
<evidence type="ECO:0000259" key="7">
    <source>
        <dbReference type="Pfam" id="PF01494"/>
    </source>
</evidence>
<evidence type="ECO:0000256" key="1">
    <source>
        <dbReference type="ARBA" id="ARBA00007992"/>
    </source>
</evidence>
<comment type="similarity">
    <text evidence="1">Belongs to the paxM FAD-dependent monooxygenase family.</text>
</comment>
<sequence length="517" mass="56551">MYAYPSRRFAVPSGDTSIRLAMDAIYAYGSAFFLKEVTRHDLGSIELNGRNGISHSSGAGTDLGSSGHSQSLGATRGRPTTDHAEASRNAIKSMSLQVIVVGAGIAGLAAGIALRRQGHIVNIYEKSKFTTEIGAAVGLSPNATRLLASFGWDIGRVNVSDHHATKHFFSDTQEGGPGMVHGLECHKDYDHPVCMAHRADLHRELTRLALDPYAMGPPCKIHLGSAVVQCDVRKGLVTLSDGRTIRGNLVIGADGINSFVREHVLEERIDPEPSGISAYRTVIPFSEVADNPHLSFITEDPDTIFFIRGKEMRKYIVFYPCRGRELLNIVGVHEDERSGSVTNVSAPSSREAFLESFSDYAPRYLELVKLTDKVILWPLLIWDELPNWSNGRTCILGDAAHAMFPILGQGVAMGLEDVAALGTLFPSDTPADIETISSRLRLWEVIRKPRVTRIQSIANRLGRGLPAITVSGELETEIFSYDAERVARAALEESGLLRPRDNRWPDLHAQPQLLASL</sequence>
<evidence type="ECO:0000256" key="2">
    <source>
        <dbReference type="ARBA" id="ARBA00022630"/>
    </source>
</evidence>
<protein>
    <submittedName>
        <fullName evidence="8">FAD/NAD(P)-binding domain-containing protein</fullName>
    </submittedName>
</protein>
<dbReference type="SUPFAM" id="SSF54373">
    <property type="entry name" value="FAD-linked reductases, C-terminal domain"/>
    <property type="match status" value="1"/>
</dbReference>
<organism evidence="8 9">
    <name type="scientific">Sistotremastrum niveocremeum HHB9708</name>
    <dbReference type="NCBI Taxonomy" id="1314777"/>
    <lineage>
        <taxon>Eukaryota</taxon>
        <taxon>Fungi</taxon>
        <taxon>Dikarya</taxon>
        <taxon>Basidiomycota</taxon>
        <taxon>Agaricomycotina</taxon>
        <taxon>Agaricomycetes</taxon>
        <taxon>Sistotremastrales</taxon>
        <taxon>Sistotremastraceae</taxon>
        <taxon>Sertulicium</taxon>
        <taxon>Sertulicium niveocremeum</taxon>
    </lineage>
</organism>
<gene>
    <name evidence="8" type="ORF">SISNIDRAFT_469042</name>
</gene>